<keyword evidence="2" id="KW-0812">Transmembrane</keyword>
<dbReference type="GO" id="GO:0005615">
    <property type="term" value="C:extracellular space"/>
    <property type="evidence" value="ECO:0007669"/>
    <property type="project" value="TreeGrafter"/>
</dbReference>
<dbReference type="Pfam" id="PF02995">
    <property type="entry name" value="DUF229"/>
    <property type="match status" value="2"/>
</dbReference>
<dbReference type="PANTHER" id="PTHR10974:SF1">
    <property type="entry name" value="FI08016P-RELATED"/>
    <property type="match status" value="1"/>
</dbReference>
<keyword evidence="2" id="KW-0472">Membrane</keyword>
<evidence type="ECO:0000313" key="3">
    <source>
        <dbReference type="EMBL" id="KAK1747408.1"/>
    </source>
</evidence>
<accession>A0AAD8YJZ8</accession>
<keyword evidence="4" id="KW-1185">Reference proteome</keyword>
<reference evidence="3" key="1">
    <citation type="submission" date="2023-06" db="EMBL/GenBank/DDBJ databases">
        <title>Survivors Of The Sea: Transcriptome response of Skeletonema marinoi to long-term dormancy.</title>
        <authorList>
            <person name="Pinder M.I.M."/>
            <person name="Kourtchenko O."/>
            <person name="Robertson E.K."/>
            <person name="Larsson T."/>
            <person name="Maumus F."/>
            <person name="Osuna-Cruz C.M."/>
            <person name="Vancaester E."/>
            <person name="Stenow R."/>
            <person name="Vandepoele K."/>
            <person name="Ploug H."/>
            <person name="Bruchert V."/>
            <person name="Godhe A."/>
            <person name="Topel M."/>
        </authorList>
    </citation>
    <scope>NUCLEOTIDE SEQUENCE</scope>
    <source>
        <strain evidence="3">R05AC</strain>
    </source>
</reference>
<evidence type="ECO:0000313" key="4">
    <source>
        <dbReference type="Proteomes" id="UP001224775"/>
    </source>
</evidence>
<dbReference type="SUPFAM" id="SSF53649">
    <property type="entry name" value="Alkaline phosphatase-like"/>
    <property type="match status" value="2"/>
</dbReference>
<proteinExistence type="predicted"/>
<evidence type="ECO:0000256" key="2">
    <source>
        <dbReference type="SAM" id="Phobius"/>
    </source>
</evidence>
<comment type="caution">
    <text evidence="3">The sequence shown here is derived from an EMBL/GenBank/DDBJ whole genome shotgun (WGS) entry which is preliminary data.</text>
</comment>
<dbReference type="InterPro" id="IPR017850">
    <property type="entry name" value="Alkaline_phosphatase_core_sf"/>
</dbReference>
<gene>
    <name evidence="3" type="ORF">QTG54_001371</name>
</gene>
<name>A0AAD8YJZ8_9STRA</name>
<sequence length="1741" mass="196500">MRFRSGVSRLRNGRLGLETIFTLSTLFAAALLFSYNYHYVSQHSSNRGDDVDQKQHQTNYVKDEMSSRNRAFLRDIEQGEFHNENTIIQRISGRSNPLSSTSDAAIGSSTSDGALDPTTIPSFFTPITEQHLHLGRVVQELSRRILSRNIAQSNVVVMSPGFGGASSKDDTLYPAKLAMEQGHSTHLLPVNTNLSLGWNNQTDTSSITQKHYNSTSVSWILLAYFSTAELQNNDIVSIDDVLSPSKAGAWLKQTTITYLVFPIRAKATLYYSSIFLDENSFHRYEYHRDYLNGATLSFTGLTAAQTLLDQNFKLQLLASSHHFDAAPNRVNNDGWDKEGESTFDYGPNALFMSTKALHRYLDQRVVEVLEQEVNNILDYYPRKKHQPSEKIYVKHQYNQTLEVEFHSLIFATQGLDLAIPARSSYTDVGQHKSCIEASGTHRRMTRCDPKLNARALNDTIFLSCPSRHSAVQVRFGSNPGVIDRTSLEKSHGISINIHDSWLKASDEKSGEMEVWTSAKSPELSESICVKTNKNAILPSVACTTRIIPNYEMLTSVKDRAPSNNTAQFASKNDTNLLFIMIDPLSRLQLKRSLPNTWALLEVLGFVDFVHYTAVGNNSGPNQAALYSGMKLDGGRQGIKGSDTRLWIWDRLKKAGYMTMKVEDGCVSNSNMVQSIGPQTHHGQQLYEMFCYSYDRPNCLGASLMAEHAVNYTLQFIDTYASNDKPWAAFLSFIDSHEDSSTLISYLDDILLEFLQSIPLKNTLIVFTSDHGLHYGPTFAAKSGEVERAMPQLSMRMPTFFQKQMRKILQDNAQMFTTAFDAHKTIIDILLEEEHTHSELLGMSLLKPLPKSRRLCQTTDVIPSEFCPIGASKGKQCQFMVDPPSIFSFYSDIPRNNRPRWPDQCPISRNHEIIGNEIGPCQCASNDRDWFDCTNMSREDFRSSINFQSEHFSLRSCGNHESDKSVEFDIHIKKNQELVDRRIELAKELAKSALAKSHRDDDIQASYEAQPNIIFLEIDSVSLSFSERFFPQTWDLLHRHKIQSSTKGTSCPTGWCAGMFNQTSVVGQNSIVNQLAALSGCLDRDDPREKLNHYKRSTNDKTSHCPAGGSFSLGTNGTESMNSDHWIFDVAKKLGYVTFFGEEFCYEESPYVVQSQSAFTLDVDLTLDQLFCRLAKDWLKMNGKVISQKRTYNVEYDEEEVPDACFDGKSRGEIGLEYISQMWDAYDSVPKFAYLNALAAHDYSLDAAHMPLSSENYDTTVFRFLSNIMARNDSRDTFIILRSDHGLQGGPHPIDYATQIEHMHPFTAVIAPAKHPSLSIDTFALNQNRLATGFDIYHSMRYLMSASLNEDKDKSKLLFDYGIPRWSYNLLRQSIPLYRDCNKAKIPMQFCPCIDERSDMAPGFYVGHSEQFELRKYNLPLLDYDWNIQQFVAPTLPGRFVPKKQIKYDVALNRNVPSPVCNTSFLDHYIDTGMLEESWQLINNITTIYPGSDVSGGIFLYPRQAMLLVYLVQREVASKVPIGSRLETVKPFRVCETGFGSGHSAALFLSSAPNIELVSFDKFDRPYQSATFSALRSVYGKRLTRVVGDSCNTVKQYKKTCDFLHGSSLCKTDNIDLIAKSPAGATLTSTAMSSLTDKSVYFGKGAQWATLQKNGCIEDIVCFGEEKRKLSADLYLANGREQTISHQFCFARNTGNCGSERIVASKGQKVASKVQRHSKRRQWRTDDFCNSWMLKTPSIEAN</sequence>
<dbReference type="Proteomes" id="UP001224775">
    <property type="component" value="Unassembled WGS sequence"/>
</dbReference>
<feature type="region of interest" description="Disordered" evidence="1">
    <location>
        <begin position="89"/>
        <end position="113"/>
    </location>
</feature>
<dbReference type="EMBL" id="JATAAI010000002">
    <property type="protein sequence ID" value="KAK1747408.1"/>
    <property type="molecule type" value="Genomic_DNA"/>
</dbReference>
<feature type="transmembrane region" description="Helical" evidence="2">
    <location>
        <begin position="20"/>
        <end position="37"/>
    </location>
</feature>
<keyword evidence="2" id="KW-1133">Transmembrane helix</keyword>
<organism evidence="3 4">
    <name type="scientific">Skeletonema marinoi</name>
    <dbReference type="NCBI Taxonomy" id="267567"/>
    <lineage>
        <taxon>Eukaryota</taxon>
        <taxon>Sar</taxon>
        <taxon>Stramenopiles</taxon>
        <taxon>Ochrophyta</taxon>
        <taxon>Bacillariophyta</taxon>
        <taxon>Coscinodiscophyceae</taxon>
        <taxon>Thalassiosirophycidae</taxon>
        <taxon>Thalassiosirales</taxon>
        <taxon>Skeletonemataceae</taxon>
        <taxon>Skeletonema</taxon>
        <taxon>Skeletonema marinoi-dohrnii complex</taxon>
    </lineage>
</organism>
<dbReference type="PANTHER" id="PTHR10974">
    <property type="entry name" value="FI08016P-RELATED"/>
    <property type="match status" value="1"/>
</dbReference>
<feature type="compositionally biased region" description="Polar residues" evidence="1">
    <location>
        <begin position="89"/>
        <end position="112"/>
    </location>
</feature>
<dbReference type="Gene3D" id="3.40.720.10">
    <property type="entry name" value="Alkaline Phosphatase, subunit A"/>
    <property type="match status" value="1"/>
</dbReference>
<dbReference type="InterPro" id="IPR004245">
    <property type="entry name" value="DUF229"/>
</dbReference>
<evidence type="ECO:0000256" key="1">
    <source>
        <dbReference type="SAM" id="MobiDB-lite"/>
    </source>
</evidence>
<dbReference type="Gene3D" id="3.40.50.150">
    <property type="entry name" value="Vaccinia Virus protein VP39"/>
    <property type="match status" value="1"/>
</dbReference>
<protein>
    <submittedName>
        <fullName evidence="3">DUF229 domain-containing protein</fullName>
    </submittedName>
</protein>
<dbReference type="InterPro" id="IPR029063">
    <property type="entry name" value="SAM-dependent_MTases_sf"/>
</dbReference>